<dbReference type="RefSeq" id="XP_015660882.1">
    <property type="nucleotide sequence ID" value="XM_015800875.1"/>
</dbReference>
<dbReference type="OrthoDB" id="14321at2759"/>
<dbReference type="GeneID" id="26903800"/>
<dbReference type="EMBL" id="LGTL01000005">
    <property type="protein sequence ID" value="KPA82442.1"/>
    <property type="molecule type" value="Genomic_DNA"/>
</dbReference>
<sequence length="358" mass="39397">MSSVLLVEPITFGPNPKTKDNALIQSMTVSNAMADMDRSRVCALVSDLSEFFESQCGIHAVVIRQASEPKLHIRPLIDKGQSVCVADNLSFHNFVDAEGVIQRRVVVFHPMSPLRRGELARKQLVDQITSVAEAGAAVEVIDLRGYEAEDKFLEGSGSLVFSPGCRYVYMAVSQRSDPEVLDTLCSRENLNIPASNRFLLRSKDGLPHTNVLGWCGHGICAWCFNNLVFETEDAETAFYDHLSQSYSCVMELSEGEMHGFAGSAVEVFMRPSGVNDGSAHNALVISESALAALSPKNRTLLNDWYDVDHIHTFYGEMLERRCGTSLPSCIALSYTHGSCPPAPEQESICEMLKLGDRK</sequence>
<keyword evidence="2" id="KW-1185">Reference proteome</keyword>
<evidence type="ECO:0008006" key="3">
    <source>
        <dbReference type="Google" id="ProtNLM"/>
    </source>
</evidence>
<gene>
    <name evidence="1" type="ORF">ABB37_03509</name>
</gene>
<protein>
    <recommendedName>
        <fullName evidence="3">Amidinotransferase</fullName>
    </recommendedName>
</protein>
<evidence type="ECO:0000313" key="2">
    <source>
        <dbReference type="Proteomes" id="UP000037923"/>
    </source>
</evidence>
<proteinExistence type="predicted"/>
<dbReference type="RefSeq" id="XP_015660883.1">
    <property type="nucleotide sequence ID" value="XM_015800876.1"/>
</dbReference>
<comment type="caution">
    <text evidence="1">The sequence shown here is derived from an EMBL/GenBank/DDBJ whole genome shotgun (WGS) entry which is preliminary data.</text>
</comment>
<dbReference type="PANTHER" id="PTHR43224">
    <property type="entry name" value="AMIDINOTRANSFERASE"/>
    <property type="match status" value="1"/>
</dbReference>
<dbReference type="AlphaFoldDB" id="A0A0N0DX65"/>
<dbReference type="PANTHER" id="PTHR43224:SF1">
    <property type="entry name" value="AMIDINOTRANSFERASE"/>
    <property type="match status" value="1"/>
</dbReference>
<name>A0A0N0DX65_LEPPY</name>
<dbReference type="InterPro" id="IPR014541">
    <property type="entry name" value="Amdntrnsf_FN0238"/>
</dbReference>
<evidence type="ECO:0000313" key="1">
    <source>
        <dbReference type="EMBL" id="KPA82442.1"/>
    </source>
</evidence>
<dbReference type="RefSeq" id="XP_015660881.1">
    <property type="nucleotide sequence ID" value="XM_015800874.1"/>
</dbReference>
<dbReference type="EMBL" id="LGTL01000005">
    <property type="protein sequence ID" value="KPA82443.1"/>
    <property type="molecule type" value="Genomic_DNA"/>
</dbReference>
<accession>A0A0N0DX65</accession>
<dbReference type="EMBL" id="LGTL01000005">
    <property type="protein sequence ID" value="KPA82444.1"/>
    <property type="molecule type" value="Genomic_DNA"/>
</dbReference>
<dbReference type="Proteomes" id="UP000037923">
    <property type="component" value="Unassembled WGS sequence"/>
</dbReference>
<dbReference type="VEuPathDB" id="TriTrypDB:LpyrH10_05_3690"/>
<dbReference type="Gene3D" id="3.75.10.10">
    <property type="entry name" value="L-arginine/glycine Amidinotransferase, Chain A"/>
    <property type="match status" value="1"/>
</dbReference>
<dbReference type="Pfam" id="PF19420">
    <property type="entry name" value="DDAH_eukar"/>
    <property type="match status" value="1"/>
</dbReference>
<reference evidence="1 2" key="1">
    <citation type="submission" date="2015-07" db="EMBL/GenBank/DDBJ databases">
        <title>High-quality genome of monoxenous trypanosomatid Leptomonas pyrrhocoris.</title>
        <authorList>
            <person name="Flegontov P."/>
            <person name="Butenko A."/>
            <person name="Firsov S."/>
            <person name="Vlcek C."/>
            <person name="Logacheva M.D."/>
            <person name="Field M."/>
            <person name="Filatov D."/>
            <person name="Flegontova O."/>
            <person name="Gerasimov E."/>
            <person name="Jackson A.P."/>
            <person name="Kelly S."/>
            <person name="Opperdoes F."/>
            <person name="O'Reilly A."/>
            <person name="Votypka J."/>
            <person name="Yurchenko V."/>
            <person name="Lukes J."/>
        </authorList>
    </citation>
    <scope>NUCLEOTIDE SEQUENCE [LARGE SCALE GENOMIC DNA]</scope>
    <source>
        <strain evidence="1">H10</strain>
    </source>
</reference>
<dbReference type="OMA" id="GTGICAW"/>
<organism evidence="1 2">
    <name type="scientific">Leptomonas pyrrhocoris</name>
    <name type="common">Firebug parasite</name>
    <dbReference type="NCBI Taxonomy" id="157538"/>
    <lineage>
        <taxon>Eukaryota</taxon>
        <taxon>Discoba</taxon>
        <taxon>Euglenozoa</taxon>
        <taxon>Kinetoplastea</taxon>
        <taxon>Metakinetoplastina</taxon>
        <taxon>Trypanosomatida</taxon>
        <taxon>Trypanosomatidae</taxon>
        <taxon>Leishmaniinae</taxon>
        <taxon>Leptomonas</taxon>
    </lineage>
</organism>